<protein>
    <submittedName>
        <fullName evidence="2">Uncharacterized protein</fullName>
    </submittedName>
</protein>
<gene>
    <name evidence="2" type="ORF">IM787_18930</name>
</gene>
<dbReference type="RefSeq" id="WP_193678258.1">
    <property type="nucleotide sequence ID" value="NZ_JADDIV010000005.1"/>
</dbReference>
<keyword evidence="3" id="KW-1185">Reference proteome</keyword>
<comment type="caution">
    <text evidence="2">The sequence shown here is derived from an EMBL/GenBank/DDBJ whole genome shotgun (WGS) entry which is preliminary data.</text>
</comment>
<feature type="region of interest" description="Disordered" evidence="1">
    <location>
        <begin position="1"/>
        <end position="68"/>
    </location>
</feature>
<dbReference type="Proteomes" id="UP000806285">
    <property type="component" value="Unassembled WGS sequence"/>
</dbReference>
<dbReference type="EMBL" id="JADDIV010000005">
    <property type="protein sequence ID" value="MBE7369645.1"/>
    <property type="molecule type" value="Genomic_DNA"/>
</dbReference>
<accession>A0ABR9S7Y8</accession>
<evidence type="ECO:0000256" key="1">
    <source>
        <dbReference type="SAM" id="MobiDB-lite"/>
    </source>
</evidence>
<feature type="compositionally biased region" description="Basic and acidic residues" evidence="1">
    <location>
        <begin position="40"/>
        <end position="58"/>
    </location>
</feature>
<name>A0ABR9S7Y8_9BURK</name>
<reference evidence="2 3" key="1">
    <citation type="submission" date="2020-10" db="EMBL/GenBank/DDBJ databases">
        <title>Ramlibacter sp. HM2 16S ribosomal RNA gene Genome sequencing and assembly.</title>
        <authorList>
            <person name="Kang M."/>
        </authorList>
    </citation>
    <scope>NUCLEOTIDE SEQUENCE [LARGE SCALE GENOMIC DNA]</scope>
    <source>
        <strain evidence="2 3">HM2</strain>
    </source>
</reference>
<evidence type="ECO:0000313" key="3">
    <source>
        <dbReference type="Proteomes" id="UP000806285"/>
    </source>
</evidence>
<sequence>MRAADEQTGDAKQPDEGPGLQPSDQPGRRSGAGAESVADQMRKDQQRNSNERRVRDDDLPTPARDSTA</sequence>
<evidence type="ECO:0000313" key="2">
    <source>
        <dbReference type="EMBL" id="MBE7369645.1"/>
    </source>
</evidence>
<proteinExistence type="predicted"/>
<organism evidence="2 3">
    <name type="scientific">Ramlibacter pallidus</name>
    <dbReference type="NCBI Taxonomy" id="2780087"/>
    <lineage>
        <taxon>Bacteria</taxon>
        <taxon>Pseudomonadati</taxon>
        <taxon>Pseudomonadota</taxon>
        <taxon>Betaproteobacteria</taxon>
        <taxon>Burkholderiales</taxon>
        <taxon>Comamonadaceae</taxon>
        <taxon>Ramlibacter</taxon>
    </lineage>
</organism>